<dbReference type="Pfam" id="PF00072">
    <property type="entry name" value="Response_reg"/>
    <property type="match status" value="2"/>
</dbReference>
<dbReference type="NCBIfam" id="TIGR00254">
    <property type="entry name" value="GGDEF"/>
    <property type="match status" value="1"/>
</dbReference>
<dbReference type="Proteomes" id="UP000266385">
    <property type="component" value="Unassembled WGS sequence"/>
</dbReference>
<dbReference type="NCBIfam" id="NF007135">
    <property type="entry name" value="PRK09581.1"/>
    <property type="match status" value="1"/>
</dbReference>
<reference evidence="6 7" key="1">
    <citation type="submission" date="2018-08" db="EMBL/GenBank/DDBJ databases">
        <title>Henriciella mobilis sp. nov., isolated from seawater.</title>
        <authorList>
            <person name="Cheng H."/>
            <person name="Wu Y.-H."/>
            <person name="Xu X.-W."/>
            <person name="Guo L.-L."/>
        </authorList>
    </citation>
    <scope>NUCLEOTIDE SEQUENCE [LARGE SCALE GENOMIC DNA]</scope>
    <source>
        <strain evidence="6 7">JN25</strain>
    </source>
</reference>
<protein>
    <recommendedName>
        <fullName evidence="1">diguanylate cyclase</fullName>
        <ecNumber evidence="1">2.7.7.65</ecNumber>
    </recommendedName>
</protein>
<accession>A0A399RB85</accession>
<feature type="domain" description="Response regulatory" evidence="4">
    <location>
        <begin position="4"/>
        <end position="120"/>
    </location>
</feature>
<dbReference type="GO" id="GO:0005886">
    <property type="term" value="C:plasma membrane"/>
    <property type="evidence" value="ECO:0007669"/>
    <property type="project" value="TreeGrafter"/>
</dbReference>
<dbReference type="InterPro" id="IPR011006">
    <property type="entry name" value="CheY-like_superfamily"/>
</dbReference>
<dbReference type="GO" id="GO:0000160">
    <property type="term" value="P:phosphorelay signal transduction system"/>
    <property type="evidence" value="ECO:0007669"/>
    <property type="project" value="InterPro"/>
</dbReference>
<comment type="caution">
    <text evidence="3">Lacks conserved residue(s) required for the propagation of feature annotation.</text>
</comment>
<dbReference type="InterPro" id="IPR001789">
    <property type="entry name" value="Sig_transdc_resp-reg_receiver"/>
</dbReference>
<dbReference type="InterPro" id="IPR029787">
    <property type="entry name" value="Nucleotide_cyclase"/>
</dbReference>
<dbReference type="EC" id="2.7.7.65" evidence="1"/>
<dbReference type="InterPro" id="IPR000160">
    <property type="entry name" value="GGDEF_dom"/>
</dbReference>
<gene>
    <name evidence="6" type="ORF">D1223_10785</name>
</gene>
<dbReference type="EMBL" id="QWFX01000013">
    <property type="protein sequence ID" value="RIJ27904.1"/>
    <property type="molecule type" value="Genomic_DNA"/>
</dbReference>
<proteinExistence type="predicted"/>
<evidence type="ECO:0000313" key="6">
    <source>
        <dbReference type="EMBL" id="RIJ27904.1"/>
    </source>
</evidence>
<dbReference type="PANTHER" id="PTHR45138">
    <property type="entry name" value="REGULATORY COMPONENTS OF SENSORY TRANSDUCTION SYSTEM"/>
    <property type="match status" value="1"/>
</dbReference>
<dbReference type="CDD" id="cd01949">
    <property type="entry name" value="GGDEF"/>
    <property type="match status" value="1"/>
</dbReference>
<organism evidence="6 7">
    <name type="scientific">Henriciella mobilis</name>
    <dbReference type="NCBI Taxonomy" id="2305467"/>
    <lineage>
        <taxon>Bacteria</taxon>
        <taxon>Pseudomonadati</taxon>
        <taxon>Pseudomonadota</taxon>
        <taxon>Alphaproteobacteria</taxon>
        <taxon>Hyphomonadales</taxon>
        <taxon>Hyphomonadaceae</taxon>
        <taxon>Henriciella</taxon>
    </lineage>
</organism>
<keyword evidence="3" id="KW-0597">Phosphoprotein</keyword>
<comment type="catalytic activity">
    <reaction evidence="2">
        <text>2 GTP = 3',3'-c-di-GMP + 2 diphosphate</text>
        <dbReference type="Rhea" id="RHEA:24898"/>
        <dbReference type="ChEBI" id="CHEBI:33019"/>
        <dbReference type="ChEBI" id="CHEBI:37565"/>
        <dbReference type="ChEBI" id="CHEBI:58805"/>
        <dbReference type="EC" id="2.7.7.65"/>
    </reaction>
</comment>
<dbReference type="GO" id="GO:1902201">
    <property type="term" value="P:negative regulation of bacterial-type flagellum-dependent cell motility"/>
    <property type="evidence" value="ECO:0007669"/>
    <property type="project" value="TreeGrafter"/>
</dbReference>
<dbReference type="PROSITE" id="PS50887">
    <property type="entry name" value="GGDEF"/>
    <property type="match status" value="1"/>
</dbReference>
<dbReference type="PANTHER" id="PTHR45138:SF9">
    <property type="entry name" value="DIGUANYLATE CYCLASE DGCM-RELATED"/>
    <property type="match status" value="1"/>
</dbReference>
<dbReference type="SUPFAM" id="SSF55073">
    <property type="entry name" value="Nucleotide cyclase"/>
    <property type="match status" value="1"/>
</dbReference>
<dbReference type="SUPFAM" id="SSF52172">
    <property type="entry name" value="CheY-like"/>
    <property type="match status" value="2"/>
</dbReference>
<comment type="caution">
    <text evidence="6">The sequence shown here is derived from an EMBL/GenBank/DDBJ whole genome shotgun (WGS) entry which is preliminary data.</text>
</comment>
<dbReference type="CDD" id="cd17538">
    <property type="entry name" value="REC_D1_PleD-like"/>
    <property type="match status" value="1"/>
</dbReference>
<dbReference type="SMART" id="SM00448">
    <property type="entry name" value="REC"/>
    <property type="match status" value="2"/>
</dbReference>
<dbReference type="Gene3D" id="3.30.70.270">
    <property type="match status" value="1"/>
</dbReference>
<evidence type="ECO:0000313" key="7">
    <source>
        <dbReference type="Proteomes" id="UP000266385"/>
    </source>
</evidence>
<evidence type="ECO:0000259" key="5">
    <source>
        <dbReference type="PROSITE" id="PS50887"/>
    </source>
</evidence>
<dbReference type="RefSeq" id="WP_119376440.1">
    <property type="nucleotide sequence ID" value="NZ_QWFX01000013.1"/>
</dbReference>
<feature type="domain" description="GGDEF" evidence="5">
    <location>
        <begin position="320"/>
        <end position="456"/>
    </location>
</feature>
<dbReference type="FunFam" id="3.40.50.2300:FF:000574">
    <property type="entry name" value="Response regulator PleD"/>
    <property type="match status" value="1"/>
</dbReference>
<feature type="domain" description="Response regulatory" evidence="4">
    <location>
        <begin position="155"/>
        <end position="270"/>
    </location>
</feature>
<evidence type="ECO:0000256" key="3">
    <source>
        <dbReference type="PROSITE-ProRule" id="PRU00169"/>
    </source>
</evidence>
<dbReference type="FunFam" id="3.30.70.270:FF:000001">
    <property type="entry name" value="Diguanylate cyclase domain protein"/>
    <property type="match status" value="1"/>
</dbReference>
<evidence type="ECO:0000259" key="4">
    <source>
        <dbReference type="PROSITE" id="PS50110"/>
    </source>
</evidence>
<dbReference type="GO" id="GO:0052621">
    <property type="term" value="F:diguanylate cyclase activity"/>
    <property type="evidence" value="ECO:0007669"/>
    <property type="project" value="UniProtKB-EC"/>
</dbReference>
<dbReference type="SMART" id="SM00267">
    <property type="entry name" value="GGDEF"/>
    <property type="match status" value="1"/>
</dbReference>
<dbReference type="OrthoDB" id="9812260at2"/>
<dbReference type="Pfam" id="PF00990">
    <property type="entry name" value="GGDEF"/>
    <property type="match status" value="1"/>
</dbReference>
<dbReference type="InterPro" id="IPR050469">
    <property type="entry name" value="Diguanylate_Cyclase"/>
</dbReference>
<feature type="modified residue" description="4-aspartylphosphate" evidence="3">
    <location>
        <position position="53"/>
    </location>
</feature>
<evidence type="ECO:0000256" key="2">
    <source>
        <dbReference type="ARBA" id="ARBA00034247"/>
    </source>
</evidence>
<dbReference type="Gene3D" id="3.40.50.2300">
    <property type="match status" value="1"/>
</dbReference>
<dbReference type="InterPro" id="IPR043128">
    <property type="entry name" value="Rev_trsase/Diguanyl_cyclase"/>
</dbReference>
<keyword evidence="7" id="KW-1185">Reference proteome</keyword>
<evidence type="ECO:0000256" key="1">
    <source>
        <dbReference type="ARBA" id="ARBA00012528"/>
    </source>
</evidence>
<name>A0A399RB85_9PROT</name>
<sequence>MSARLLVVDDILANRRLMQAKLEAKYYSVLLAENGVEALKIAAEDQPDIILLDVMMPGMDGYEVCRRLKADPQTAHIPVVMLTALNETADRVRGLEAGADDFLTKPVDDFSLMARIGALNRYNAVAMELRKREANGMRAGALAEEEMQGLERGANILLIDSSSSSMQSIRDPLQDAGHRVLTLDEADKAADGRNSNLDIVLLGLSHQAFDPLRLCAHFRTTDATRALSIIVMATSADRELAAQALELGASDIIQTPVVAEELLARVATQTKRRRYVDILRRRVDRGLELSVVDQLTGLYNRRYMTNQLALWMKRASLGSQPLSVISVDIDHFKQVNDKYGHDAGDRVLVQFADRIRTNVRPKDIVCRPGGEEFLVIMPETTGDLAGRAAERIRKSVAAEPFELDDLGQQKLGVTVSAGVAAYAGEDDTVADMLRRADLALYEAKTAGRNRVTNIAA</sequence>
<dbReference type="AlphaFoldDB" id="A0A399RB85"/>
<dbReference type="GO" id="GO:0043709">
    <property type="term" value="P:cell adhesion involved in single-species biofilm formation"/>
    <property type="evidence" value="ECO:0007669"/>
    <property type="project" value="TreeGrafter"/>
</dbReference>
<dbReference type="PROSITE" id="PS50110">
    <property type="entry name" value="RESPONSE_REGULATORY"/>
    <property type="match status" value="2"/>
</dbReference>